<proteinExistence type="predicted"/>
<dbReference type="EMBL" id="JAMDGZ010000043">
    <property type="protein sequence ID" value="MDD1015699.1"/>
    <property type="molecule type" value="Genomic_DNA"/>
</dbReference>
<name>A0ABT5PBM1_9PSED</name>
<sequence length="130" mass="13918">MSQIDVLIVVDAEGALASKDLGSNVYLIDTNKHVGSGSEGQAELKTVCKDGQVINWRVAAVSPSSDVSITQFTGQMINDRFCIPSQVTTPDGIYWQGRVEAQGATGSQQYSVELSLDGQAMSFDPFLEIS</sequence>
<accession>A0ABT5PBM1</accession>
<comment type="caution">
    <text evidence="1">The sequence shown here is derived from an EMBL/GenBank/DDBJ whole genome shotgun (WGS) entry which is preliminary data.</text>
</comment>
<reference evidence="1 2" key="1">
    <citation type="submission" date="2022-05" db="EMBL/GenBank/DDBJ databases">
        <title>Novel Pseudomonas spp. Isolated from a Rainbow Trout Aquaculture Facility.</title>
        <authorList>
            <person name="Testerman T."/>
            <person name="Graf J."/>
        </authorList>
    </citation>
    <scope>NUCLEOTIDE SEQUENCE [LARGE SCALE GENOMIC DNA]</scope>
    <source>
        <strain evidence="1 2">ID1025</strain>
    </source>
</reference>
<dbReference type="RefSeq" id="WP_273894398.1">
    <property type="nucleotide sequence ID" value="NZ_JAMDGP010000011.1"/>
</dbReference>
<evidence type="ECO:0000313" key="1">
    <source>
        <dbReference type="EMBL" id="MDD1015699.1"/>
    </source>
</evidence>
<organism evidence="1 2">
    <name type="scientific">Pseudomonas rubra</name>
    <dbReference type="NCBI Taxonomy" id="2942627"/>
    <lineage>
        <taxon>Bacteria</taxon>
        <taxon>Pseudomonadati</taxon>
        <taxon>Pseudomonadota</taxon>
        <taxon>Gammaproteobacteria</taxon>
        <taxon>Pseudomonadales</taxon>
        <taxon>Pseudomonadaceae</taxon>
        <taxon>Pseudomonas</taxon>
    </lineage>
</organism>
<gene>
    <name evidence="1" type="ORF">M5G17_18655</name>
</gene>
<protein>
    <submittedName>
        <fullName evidence="1">Inclusion body family protein</fullName>
    </submittedName>
</protein>
<dbReference type="Proteomes" id="UP001148184">
    <property type="component" value="Unassembled WGS sequence"/>
</dbReference>
<keyword evidence="2" id="KW-1185">Reference proteome</keyword>
<evidence type="ECO:0000313" key="2">
    <source>
        <dbReference type="Proteomes" id="UP001148184"/>
    </source>
</evidence>